<keyword evidence="2" id="KW-1185">Reference proteome</keyword>
<dbReference type="SUPFAM" id="SSF69322">
    <property type="entry name" value="Tricorn protease domain 2"/>
    <property type="match status" value="1"/>
</dbReference>
<sequence>MTLLAEHDDAVTALRIVAWPGRRAVFSIARDGVARVTGLDDGAELCAWDVPAGGSWAMSGGPDPLLIGRATTSVSAYAPDGTLRWTRRAAPPTWTWLWTRLWCGAEAFACEEDGAYVVRATADGAPLGRPMHAQAMLTSSDGTALRALVPDGDAARLVDPVTGAEIGEVPWPEGTVPLGLAGPDDRWLLASGSESAPGGYLDWSPRRWWLSGSGDVRLWDRESGRWTAAGGAFAVTAGEFSRSLRIAGDWYALTGTGQEECRLLLWRLPGCEPAAELARTDLSIGRYRSPSRERAAVTDDARTLVIGGDDGRVVRVALPSDPAAMPAPRHEYHSEGGGYHGGSVAALGTEPPIAFFQTEHYESDHSWGLRLDTARPDWSSVLFDAHYGHTVSVPFARTGVMNGEPVAAVNAAHGFETWSPSGGYRRVRASVPAEDAVIGTCDHDRPALAAWFFDGLTVFHLDDGEVCEDALTRRADDGERLALVAGRPVVARLDPGVGIEYDALGTEGPEWGWIPLADDCPPGCAPECWGKWSIVHADDQGRVLVVQHGGAIHRYDLAAEAHLGAPVTGVRGTFHGARTGRLRDRDVVLVMAGTVLSVHDAMTGARLERIAAHTRVFDAATTGDGRIVAMTDNGGLIHTAQTPA</sequence>
<comment type="caution">
    <text evidence="1">The sequence shown here is derived from an EMBL/GenBank/DDBJ whole genome shotgun (WGS) entry which is preliminary data.</text>
</comment>
<dbReference type="SUPFAM" id="SSF50998">
    <property type="entry name" value="Quinoprotein alcohol dehydrogenase-like"/>
    <property type="match status" value="1"/>
</dbReference>
<dbReference type="InterPro" id="IPR011047">
    <property type="entry name" value="Quinoprotein_ADH-like_sf"/>
</dbReference>
<protein>
    <submittedName>
        <fullName evidence="1">Uncharacterized protein</fullName>
    </submittedName>
</protein>
<gene>
    <name evidence="1" type="ORF">J4709_07025</name>
</gene>
<dbReference type="InterPro" id="IPR015943">
    <property type="entry name" value="WD40/YVTN_repeat-like_dom_sf"/>
</dbReference>
<accession>A0ABS3RKX9</accession>
<dbReference type="RefSeq" id="WP_208238229.1">
    <property type="nucleotide sequence ID" value="NZ_JAGEPF010000004.1"/>
</dbReference>
<organism evidence="1 2">
    <name type="scientific">Actinomadura violacea</name>
    <dbReference type="NCBI Taxonomy" id="2819934"/>
    <lineage>
        <taxon>Bacteria</taxon>
        <taxon>Bacillati</taxon>
        <taxon>Actinomycetota</taxon>
        <taxon>Actinomycetes</taxon>
        <taxon>Streptosporangiales</taxon>
        <taxon>Thermomonosporaceae</taxon>
        <taxon>Actinomadura</taxon>
    </lineage>
</organism>
<proteinExistence type="predicted"/>
<reference evidence="1 2" key="1">
    <citation type="submission" date="2021-03" db="EMBL/GenBank/DDBJ databases">
        <title>Actinomadura violae sp. nov., isolated from lichen in Thailand.</title>
        <authorList>
            <person name="Kanchanasin P."/>
            <person name="Saeng-In P."/>
            <person name="Phongsopitanun W."/>
            <person name="Yuki M."/>
            <person name="Kudo T."/>
            <person name="Ohkuma M."/>
            <person name="Tanasupawat S."/>
        </authorList>
    </citation>
    <scope>NUCLEOTIDE SEQUENCE [LARGE SCALE GENOMIC DNA]</scope>
    <source>
        <strain evidence="1 2">LCR2-06</strain>
    </source>
</reference>
<dbReference type="Proteomes" id="UP000680206">
    <property type="component" value="Unassembled WGS sequence"/>
</dbReference>
<evidence type="ECO:0000313" key="1">
    <source>
        <dbReference type="EMBL" id="MBO2457322.1"/>
    </source>
</evidence>
<dbReference type="Gene3D" id="2.130.10.10">
    <property type="entry name" value="YVTN repeat-like/Quinoprotein amine dehydrogenase"/>
    <property type="match status" value="1"/>
</dbReference>
<dbReference type="EMBL" id="JAGEPF010000004">
    <property type="protein sequence ID" value="MBO2457322.1"/>
    <property type="molecule type" value="Genomic_DNA"/>
</dbReference>
<evidence type="ECO:0000313" key="2">
    <source>
        <dbReference type="Proteomes" id="UP000680206"/>
    </source>
</evidence>
<name>A0ABS3RKX9_9ACTN</name>